<evidence type="ECO:0000313" key="1">
    <source>
        <dbReference type="EMBL" id="RFU32300.1"/>
    </source>
</evidence>
<comment type="caution">
    <text evidence="1">The sequence shown here is derived from an EMBL/GenBank/DDBJ whole genome shotgun (WGS) entry which is preliminary data.</text>
</comment>
<accession>A0A3E2HFV7</accession>
<feature type="non-terminal residue" evidence="1">
    <location>
        <position position="1"/>
    </location>
</feature>
<proteinExistence type="predicted"/>
<organism evidence="1 2">
    <name type="scientific">Scytalidium lignicola</name>
    <name type="common">Hyphomycete</name>
    <dbReference type="NCBI Taxonomy" id="5539"/>
    <lineage>
        <taxon>Eukaryota</taxon>
        <taxon>Fungi</taxon>
        <taxon>Dikarya</taxon>
        <taxon>Ascomycota</taxon>
        <taxon>Pezizomycotina</taxon>
        <taxon>Leotiomycetes</taxon>
        <taxon>Leotiomycetes incertae sedis</taxon>
        <taxon>Scytalidium</taxon>
    </lineage>
</organism>
<dbReference type="AlphaFoldDB" id="A0A3E2HFV7"/>
<sequence length="72" mass="7624">MPSSLSAKRASRIPTEALSSGTVRAEATLDIVRVTETVSRDGITPVLATPGCGLTNSIFSLATVSMFFIFIY</sequence>
<protein>
    <submittedName>
        <fullName evidence="1">Uncharacterized protein</fullName>
    </submittedName>
</protein>
<gene>
    <name evidence="1" type="ORF">B7463_g4013</name>
</gene>
<dbReference type="Proteomes" id="UP000258309">
    <property type="component" value="Unassembled WGS sequence"/>
</dbReference>
<evidence type="ECO:0000313" key="2">
    <source>
        <dbReference type="Proteomes" id="UP000258309"/>
    </source>
</evidence>
<keyword evidence="2" id="KW-1185">Reference proteome</keyword>
<feature type="non-terminal residue" evidence="1">
    <location>
        <position position="72"/>
    </location>
</feature>
<dbReference type="EMBL" id="NCSJ02000057">
    <property type="protein sequence ID" value="RFU32300.1"/>
    <property type="molecule type" value="Genomic_DNA"/>
</dbReference>
<reference evidence="1 2" key="1">
    <citation type="submission" date="2018-05" db="EMBL/GenBank/DDBJ databases">
        <title>Draft genome sequence of Scytalidium lignicola DSM 105466, a ubiquitous saprotrophic fungus.</title>
        <authorList>
            <person name="Buettner E."/>
            <person name="Gebauer A.M."/>
            <person name="Hofrichter M."/>
            <person name="Liers C."/>
            <person name="Kellner H."/>
        </authorList>
    </citation>
    <scope>NUCLEOTIDE SEQUENCE [LARGE SCALE GENOMIC DNA]</scope>
    <source>
        <strain evidence="1 2">DSM 105466</strain>
    </source>
</reference>
<name>A0A3E2HFV7_SCYLI</name>